<dbReference type="Proteomes" id="UP001152795">
    <property type="component" value="Unassembled WGS sequence"/>
</dbReference>
<dbReference type="InterPro" id="IPR037726">
    <property type="entry name" value="C2A_Ferlin"/>
</dbReference>
<dbReference type="Gene3D" id="2.60.40.150">
    <property type="entry name" value="C2 domain"/>
    <property type="match status" value="1"/>
</dbReference>
<dbReference type="EMBL" id="CACRXK020014704">
    <property type="protein sequence ID" value="CAB4027271.1"/>
    <property type="molecule type" value="Genomic_DNA"/>
</dbReference>
<keyword evidence="2" id="KW-1185">Reference proteome</keyword>
<dbReference type="Pfam" id="PF00168">
    <property type="entry name" value="C2"/>
    <property type="match status" value="1"/>
</dbReference>
<dbReference type="InterPro" id="IPR035892">
    <property type="entry name" value="C2_domain_sf"/>
</dbReference>
<dbReference type="CDD" id="cd08373">
    <property type="entry name" value="C2A_Ferlin"/>
    <property type="match status" value="1"/>
</dbReference>
<dbReference type="SUPFAM" id="SSF49562">
    <property type="entry name" value="C2 domain (Calcium/lipid-binding domain, CaLB)"/>
    <property type="match status" value="1"/>
</dbReference>
<gene>
    <name evidence="1" type="ORF">PACLA_8A070262</name>
</gene>
<dbReference type="PROSITE" id="PS50004">
    <property type="entry name" value="C2"/>
    <property type="match status" value="1"/>
</dbReference>
<organism evidence="1 2">
    <name type="scientific">Paramuricea clavata</name>
    <name type="common">Red gorgonian</name>
    <name type="synonym">Violescent sea-whip</name>
    <dbReference type="NCBI Taxonomy" id="317549"/>
    <lineage>
        <taxon>Eukaryota</taxon>
        <taxon>Metazoa</taxon>
        <taxon>Cnidaria</taxon>
        <taxon>Anthozoa</taxon>
        <taxon>Octocorallia</taxon>
        <taxon>Malacalcyonacea</taxon>
        <taxon>Plexauridae</taxon>
        <taxon>Paramuricea</taxon>
    </lineage>
</organism>
<accession>A0A6S7JAP9</accession>
<dbReference type="AlphaFoldDB" id="A0A6S7JAP9"/>
<name>A0A6S7JAP9_PARCT</name>
<sequence length="108" mass="12477">MSLTVVLRSCVNLRGKCDRLARITFRGVTYQSSIYENCSEAEWDEEYEWPLVSPLDPSEFIEVEVVNFNKIFNNRLVGVFRMVLQKLIQDGSLEIQESLVDSNNTVLK</sequence>
<proteinExistence type="predicted"/>
<reference evidence="1" key="1">
    <citation type="submission" date="2020-04" db="EMBL/GenBank/DDBJ databases">
        <authorList>
            <person name="Alioto T."/>
            <person name="Alioto T."/>
            <person name="Gomez Garrido J."/>
        </authorList>
    </citation>
    <scope>NUCLEOTIDE SEQUENCE</scope>
    <source>
        <strain evidence="1">A484AB</strain>
    </source>
</reference>
<dbReference type="InterPro" id="IPR000008">
    <property type="entry name" value="C2_dom"/>
</dbReference>
<protein>
    <submittedName>
        <fullName evidence="1">Otoferlin-like</fullName>
    </submittedName>
</protein>
<evidence type="ECO:0000313" key="1">
    <source>
        <dbReference type="EMBL" id="CAB4027271.1"/>
    </source>
</evidence>
<dbReference type="SMART" id="SM00239">
    <property type="entry name" value="C2"/>
    <property type="match status" value="1"/>
</dbReference>
<comment type="caution">
    <text evidence="1">The sequence shown here is derived from an EMBL/GenBank/DDBJ whole genome shotgun (WGS) entry which is preliminary data.</text>
</comment>
<feature type="non-terminal residue" evidence="1">
    <location>
        <position position="1"/>
    </location>
</feature>
<dbReference type="OrthoDB" id="5974566at2759"/>
<evidence type="ECO:0000313" key="2">
    <source>
        <dbReference type="Proteomes" id="UP001152795"/>
    </source>
</evidence>